<comment type="caution">
    <text evidence="1">The sequence shown here is derived from an EMBL/GenBank/DDBJ whole genome shotgun (WGS) entry which is preliminary data.</text>
</comment>
<keyword evidence="2" id="KW-1185">Reference proteome</keyword>
<dbReference type="Proteomes" id="UP000016569">
    <property type="component" value="Unassembled WGS sequence"/>
</dbReference>
<dbReference type="Gene3D" id="1.10.390.10">
    <property type="entry name" value="Neutral Protease Domain 2"/>
    <property type="match status" value="1"/>
</dbReference>
<evidence type="ECO:0008006" key="3">
    <source>
        <dbReference type="Google" id="ProtNLM"/>
    </source>
</evidence>
<reference evidence="2" key="1">
    <citation type="journal article" date="2013" name="Genome Announc.">
        <title>Draft Genome Sequence of the Dimorphic Prosthecate Bacterium Brevundimonas abyssalis TAR-001T.</title>
        <authorList>
            <person name="Tsubouchi T."/>
            <person name="Nishi S."/>
            <person name="Usui K."/>
            <person name="Shimane Y."/>
            <person name="Takaki Y."/>
            <person name="Maruyama T."/>
            <person name="Hatada Y."/>
        </authorList>
    </citation>
    <scope>NUCLEOTIDE SEQUENCE [LARGE SCALE GENOMIC DNA]</scope>
    <source>
        <strain evidence="2">TAR-001</strain>
    </source>
</reference>
<accession>A0A8E0KKG6</accession>
<proteinExistence type="predicted"/>
<evidence type="ECO:0000313" key="1">
    <source>
        <dbReference type="EMBL" id="GAD58480.1"/>
    </source>
</evidence>
<dbReference type="SUPFAM" id="SSF55486">
    <property type="entry name" value="Metalloproteases ('zincins'), catalytic domain"/>
    <property type="match status" value="1"/>
</dbReference>
<evidence type="ECO:0000313" key="2">
    <source>
        <dbReference type="Proteomes" id="UP000016569"/>
    </source>
</evidence>
<gene>
    <name evidence="1" type="ORF">MBEBAB_0730</name>
</gene>
<dbReference type="AlphaFoldDB" id="A0A8E0KKG6"/>
<protein>
    <recommendedName>
        <fullName evidence="3">Peptidase M1 membrane alanine aminopeptidase domain-containing protein</fullName>
    </recommendedName>
</protein>
<name>A0A8E0KKG6_9CAUL</name>
<sequence>MAAALLAACAATPGPMPEQDLAGPATVRVLRDGDVWTADYVLDRDAPAWLFTDSALTRVDNQPWRPRAFTVETPGVRIERRGWHDVLVGEDGVPVPRRVRIRFEPFSGNLLAAYDPALTFTDGSVALYSDQFDMRPLANAADADALPMDLNGVELDGEVVRALFRDQAGPVLMNGERRAEAERPEAPTYVLFGDVPVDETAHLAAVFDPELPAWIETELSAFTPRVMSHYADRLGAGQSARPTLMVSWAGPTPSLLSMGGSVLPGLVIMTFEGVGVLEPTPEVRAGARWFIAHEGAHFWLGQVVRYERVRDMWITEGGADILAVRALARIDRPMTRAPDCRRRWTNAPASAARPIHTAAERSEHQAYYACGAVFHMLAEPGAARTGGDVFTVVRGMIDANREDGILTADEWLAELTRVSGDASLAGDIRRLLTDGAADPAAEIASLFQRAGVAHEVRDGRVVLL</sequence>
<dbReference type="EMBL" id="BATC01000008">
    <property type="protein sequence ID" value="GAD58480.1"/>
    <property type="molecule type" value="Genomic_DNA"/>
</dbReference>
<dbReference type="InterPro" id="IPR027268">
    <property type="entry name" value="Peptidase_M4/M1_CTD_sf"/>
</dbReference>
<organism evidence="1 2">
    <name type="scientific">Brevundimonas abyssalis TAR-001</name>
    <dbReference type="NCBI Taxonomy" id="1391729"/>
    <lineage>
        <taxon>Bacteria</taxon>
        <taxon>Pseudomonadati</taxon>
        <taxon>Pseudomonadota</taxon>
        <taxon>Alphaproteobacteria</taxon>
        <taxon>Caulobacterales</taxon>
        <taxon>Caulobacteraceae</taxon>
        <taxon>Brevundimonas</taxon>
    </lineage>
</organism>